<proteinExistence type="predicted"/>
<accession>A0A9J6E5H3</accession>
<keyword evidence="3" id="KW-1185">Reference proteome</keyword>
<gene>
    <name evidence="2" type="ORF">HPB51_004878</name>
</gene>
<dbReference type="Proteomes" id="UP000821866">
    <property type="component" value="Chromosome 3"/>
</dbReference>
<evidence type="ECO:0000313" key="2">
    <source>
        <dbReference type="EMBL" id="KAH8029843.1"/>
    </source>
</evidence>
<evidence type="ECO:0000313" key="3">
    <source>
        <dbReference type="Proteomes" id="UP000821866"/>
    </source>
</evidence>
<reference evidence="2" key="1">
    <citation type="journal article" date="2020" name="Cell">
        <title>Large-Scale Comparative Analyses of Tick Genomes Elucidate Their Genetic Diversity and Vector Capacities.</title>
        <authorList>
            <consortium name="Tick Genome and Microbiome Consortium (TIGMIC)"/>
            <person name="Jia N."/>
            <person name="Wang J."/>
            <person name="Shi W."/>
            <person name="Du L."/>
            <person name="Sun Y."/>
            <person name="Zhan W."/>
            <person name="Jiang J.F."/>
            <person name="Wang Q."/>
            <person name="Zhang B."/>
            <person name="Ji P."/>
            <person name="Bell-Sakyi L."/>
            <person name="Cui X.M."/>
            <person name="Yuan T.T."/>
            <person name="Jiang B.G."/>
            <person name="Yang W.F."/>
            <person name="Lam T.T."/>
            <person name="Chang Q.C."/>
            <person name="Ding S.J."/>
            <person name="Wang X.J."/>
            <person name="Zhu J.G."/>
            <person name="Ruan X.D."/>
            <person name="Zhao L."/>
            <person name="Wei J.T."/>
            <person name="Ye R.Z."/>
            <person name="Que T.C."/>
            <person name="Du C.H."/>
            <person name="Zhou Y.H."/>
            <person name="Cheng J.X."/>
            <person name="Dai P.F."/>
            <person name="Guo W.B."/>
            <person name="Han X.H."/>
            <person name="Huang E.J."/>
            <person name="Li L.F."/>
            <person name="Wei W."/>
            <person name="Gao Y.C."/>
            <person name="Liu J.Z."/>
            <person name="Shao H.Z."/>
            <person name="Wang X."/>
            <person name="Wang C.C."/>
            <person name="Yang T.C."/>
            <person name="Huo Q.B."/>
            <person name="Li W."/>
            <person name="Chen H.Y."/>
            <person name="Chen S.E."/>
            <person name="Zhou L.G."/>
            <person name="Ni X.B."/>
            <person name="Tian J.H."/>
            <person name="Sheng Y."/>
            <person name="Liu T."/>
            <person name="Pan Y.S."/>
            <person name="Xia L.Y."/>
            <person name="Li J."/>
            <person name="Zhao F."/>
            <person name="Cao W.C."/>
        </authorList>
    </citation>
    <scope>NUCLEOTIDE SEQUENCE</scope>
    <source>
        <strain evidence="2">Rmic-2018</strain>
    </source>
</reference>
<feature type="region of interest" description="Disordered" evidence="1">
    <location>
        <begin position="53"/>
        <end position="226"/>
    </location>
</feature>
<sequence>MAWVTCAEVAGCPGVRSAGAMDTNAAEADWVHTYTSVTGLPRVDLPEVEEAAMGTAETKKQVGPSGSDAPKWGTSAARQAEADTTGPTCTLPAAQVPPVATGSDAGRSDVPALQGVTREVDGLAGSTGKAKENQPASKGGDLKSSMEPHVNKSGVNAPTDLATMAKRPHPPFSNDGAQETLPGFDIPSAKTPQAGRSTFRPRPNIPPYMRGGNVEQVGQVEAGASN</sequence>
<protein>
    <submittedName>
        <fullName evidence="2">Uncharacterized protein</fullName>
    </submittedName>
</protein>
<name>A0A9J6E5H3_RHIMP</name>
<comment type="caution">
    <text evidence="2">The sequence shown here is derived from an EMBL/GenBank/DDBJ whole genome shotgun (WGS) entry which is preliminary data.</text>
</comment>
<feature type="compositionally biased region" description="Basic and acidic residues" evidence="1">
    <location>
        <begin position="140"/>
        <end position="150"/>
    </location>
</feature>
<dbReference type="EMBL" id="JABSTU010000005">
    <property type="protein sequence ID" value="KAH8029843.1"/>
    <property type="molecule type" value="Genomic_DNA"/>
</dbReference>
<evidence type="ECO:0000256" key="1">
    <source>
        <dbReference type="SAM" id="MobiDB-lite"/>
    </source>
</evidence>
<dbReference type="AlphaFoldDB" id="A0A9J6E5H3"/>
<reference evidence="2" key="2">
    <citation type="submission" date="2021-09" db="EMBL/GenBank/DDBJ databases">
        <authorList>
            <person name="Jia N."/>
            <person name="Wang J."/>
            <person name="Shi W."/>
            <person name="Du L."/>
            <person name="Sun Y."/>
            <person name="Zhan W."/>
            <person name="Jiang J."/>
            <person name="Wang Q."/>
            <person name="Zhang B."/>
            <person name="Ji P."/>
            <person name="Sakyi L.B."/>
            <person name="Cui X."/>
            <person name="Yuan T."/>
            <person name="Jiang B."/>
            <person name="Yang W."/>
            <person name="Lam T.T.-Y."/>
            <person name="Chang Q."/>
            <person name="Ding S."/>
            <person name="Wang X."/>
            <person name="Zhu J."/>
            <person name="Ruan X."/>
            <person name="Zhao L."/>
            <person name="Wei J."/>
            <person name="Que T."/>
            <person name="Du C."/>
            <person name="Cheng J."/>
            <person name="Dai P."/>
            <person name="Han X."/>
            <person name="Huang E."/>
            <person name="Gao Y."/>
            <person name="Liu J."/>
            <person name="Shao H."/>
            <person name="Ye R."/>
            <person name="Li L."/>
            <person name="Wei W."/>
            <person name="Wang X."/>
            <person name="Wang C."/>
            <person name="Huo Q."/>
            <person name="Li W."/>
            <person name="Guo W."/>
            <person name="Chen H."/>
            <person name="Chen S."/>
            <person name="Zhou L."/>
            <person name="Zhou L."/>
            <person name="Ni X."/>
            <person name="Tian J."/>
            <person name="Zhou Y."/>
            <person name="Sheng Y."/>
            <person name="Liu T."/>
            <person name="Pan Y."/>
            <person name="Xia L."/>
            <person name="Li J."/>
            <person name="Zhao F."/>
            <person name="Cao W."/>
        </authorList>
    </citation>
    <scope>NUCLEOTIDE SEQUENCE</scope>
    <source>
        <strain evidence="2">Rmic-2018</strain>
        <tissue evidence="2">Larvae</tissue>
    </source>
</reference>
<organism evidence="2 3">
    <name type="scientific">Rhipicephalus microplus</name>
    <name type="common">Cattle tick</name>
    <name type="synonym">Boophilus microplus</name>
    <dbReference type="NCBI Taxonomy" id="6941"/>
    <lineage>
        <taxon>Eukaryota</taxon>
        <taxon>Metazoa</taxon>
        <taxon>Ecdysozoa</taxon>
        <taxon>Arthropoda</taxon>
        <taxon>Chelicerata</taxon>
        <taxon>Arachnida</taxon>
        <taxon>Acari</taxon>
        <taxon>Parasitiformes</taxon>
        <taxon>Ixodida</taxon>
        <taxon>Ixodoidea</taxon>
        <taxon>Ixodidae</taxon>
        <taxon>Rhipicephalinae</taxon>
        <taxon>Rhipicephalus</taxon>
        <taxon>Boophilus</taxon>
    </lineage>
</organism>